<feature type="transmembrane region" description="Helical" evidence="6">
    <location>
        <begin position="301"/>
        <end position="322"/>
    </location>
</feature>
<feature type="transmembrane region" description="Helical" evidence="6">
    <location>
        <begin position="157"/>
        <end position="176"/>
    </location>
</feature>
<feature type="transmembrane region" description="Helical" evidence="6">
    <location>
        <begin position="257"/>
        <end position="280"/>
    </location>
</feature>
<evidence type="ECO:0000256" key="2">
    <source>
        <dbReference type="ARBA" id="ARBA00022475"/>
    </source>
</evidence>
<dbReference type="InterPro" id="IPR002797">
    <property type="entry name" value="Polysacc_synth"/>
</dbReference>
<dbReference type="EMBL" id="QYYA01000003">
    <property type="protein sequence ID" value="RJG17414.1"/>
    <property type="molecule type" value="Genomic_DNA"/>
</dbReference>
<feature type="transmembrane region" description="Helical" evidence="6">
    <location>
        <begin position="119"/>
        <end position="137"/>
    </location>
</feature>
<name>A0A418XX54_9GAMM</name>
<reference evidence="7 8" key="1">
    <citation type="submission" date="2018-09" db="EMBL/GenBank/DDBJ databases">
        <title>Alcanivorax profundi sp. nov., isolated from 1000 m-depth seawater of the Mariana Trench.</title>
        <authorList>
            <person name="Liu J."/>
        </authorList>
    </citation>
    <scope>NUCLEOTIDE SEQUENCE [LARGE SCALE GENOMIC DNA]</scope>
    <source>
        <strain evidence="7 8">MTEO17</strain>
    </source>
</reference>
<dbReference type="InterPro" id="IPR050833">
    <property type="entry name" value="Poly_Biosynth_Transport"/>
</dbReference>
<evidence type="ECO:0000256" key="6">
    <source>
        <dbReference type="SAM" id="Phobius"/>
    </source>
</evidence>
<keyword evidence="8" id="KW-1185">Reference proteome</keyword>
<dbReference type="PANTHER" id="PTHR30250:SF27">
    <property type="entry name" value="POLYSACCHARIDE BIOSYNTHESIS PROTEIN"/>
    <property type="match status" value="1"/>
</dbReference>
<protein>
    <submittedName>
        <fullName evidence="7">Flippase</fullName>
    </submittedName>
</protein>
<keyword evidence="5 6" id="KW-0472">Membrane</keyword>
<dbReference type="PANTHER" id="PTHR30250">
    <property type="entry name" value="PST FAMILY PREDICTED COLANIC ACID TRANSPORTER"/>
    <property type="match status" value="1"/>
</dbReference>
<dbReference type="GO" id="GO:0005886">
    <property type="term" value="C:plasma membrane"/>
    <property type="evidence" value="ECO:0007669"/>
    <property type="project" value="UniProtKB-SubCell"/>
</dbReference>
<evidence type="ECO:0000256" key="4">
    <source>
        <dbReference type="ARBA" id="ARBA00022989"/>
    </source>
</evidence>
<evidence type="ECO:0000256" key="5">
    <source>
        <dbReference type="ARBA" id="ARBA00023136"/>
    </source>
</evidence>
<comment type="subcellular location">
    <subcellularLocation>
        <location evidence="1">Cell membrane</location>
        <topology evidence="1">Multi-pass membrane protein</topology>
    </subcellularLocation>
</comment>
<feature type="transmembrane region" description="Helical" evidence="6">
    <location>
        <begin position="229"/>
        <end position="251"/>
    </location>
</feature>
<feature type="transmembrane region" description="Helical" evidence="6">
    <location>
        <begin position="47"/>
        <end position="67"/>
    </location>
</feature>
<gene>
    <name evidence="7" type="ORF">D4A39_11900</name>
</gene>
<feature type="transmembrane region" description="Helical" evidence="6">
    <location>
        <begin position="328"/>
        <end position="350"/>
    </location>
</feature>
<dbReference type="OrthoDB" id="103403at2"/>
<feature type="transmembrane region" description="Helical" evidence="6">
    <location>
        <begin position="88"/>
        <end position="107"/>
    </location>
</feature>
<dbReference type="AlphaFoldDB" id="A0A418XX54"/>
<feature type="transmembrane region" description="Helical" evidence="6">
    <location>
        <begin position="398"/>
        <end position="416"/>
    </location>
</feature>
<evidence type="ECO:0000256" key="1">
    <source>
        <dbReference type="ARBA" id="ARBA00004651"/>
    </source>
</evidence>
<proteinExistence type="predicted"/>
<dbReference type="CDD" id="cd13128">
    <property type="entry name" value="MATE_Wzx_like"/>
    <property type="match status" value="1"/>
</dbReference>
<evidence type="ECO:0000313" key="8">
    <source>
        <dbReference type="Proteomes" id="UP000283734"/>
    </source>
</evidence>
<sequence>MDLKSELKKVISGTLMVRVFSVSATFLTSVLLARTLGAEGFGLYSFVYALIMLVALPCQIGIPVLLVRETAKLESEKSWSKMKGLWFWSGKTILMISALSCVTVFLFQLIKGDGDENQFLTYVFGVLLIPLISLGNCRAAALRGLRKIVKGQLPDAVVRPGFYLIFLTALWCADYANSASLAMGLNVVSAIIGFIVGGYLLVASSPSQIAKVEADYSDSKKWMASSLPLALIGGLQVLSGQTGIILLGLIHEESEAGIYKVAVSIATVMAFGLQIINMIVSPYAARFYHSGELSRLQKIATLGAVVGMSVSIPIFLLVLLAGEDFLSMIYGAGFAMAASPLLILAFGQLVNTFFGSTGTILNMTGNEKVAAKWFGVSAVFNVIASVILIPFYGVVGAAVASSLSVLLWNIVFWILAKRNTGIDGSLLSLFSCVRSFK</sequence>
<feature type="transmembrane region" description="Helical" evidence="6">
    <location>
        <begin position="182"/>
        <end position="202"/>
    </location>
</feature>
<evidence type="ECO:0000256" key="3">
    <source>
        <dbReference type="ARBA" id="ARBA00022692"/>
    </source>
</evidence>
<keyword evidence="3 6" id="KW-0812">Transmembrane</keyword>
<keyword evidence="2" id="KW-1003">Cell membrane</keyword>
<keyword evidence="4 6" id="KW-1133">Transmembrane helix</keyword>
<evidence type="ECO:0000313" key="7">
    <source>
        <dbReference type="EMBL" id="RJG17414.1"/>
    </source>
</evidence>
<accession>A0A418XX54</accession>
<dbReference type="RefSeq" id="WP_119918176.1">
    <property type="nucleotide sequence ID" value="NZ_QYYA01000003.1"/>
</dbReference>
<dbReference type="Proteomes" id="UP000283734">
    <property type="component" value="Unassembled WGS sequence"/>
</dbReference>
<organism evidence="7 8">
    <name type="scientific">Alcanivorax profundi</name>
    <dbReference type="NCBI Taxonomy" id="2338368"/>
    <lineage>
        <taxon>Bacteria</taxon>
        <taxon>Pseudomonadati</taxon>
        <taxon>Pseudomonadota</taxon>
        <taxon>Gammaproteobacteria</taxon>
        <taxon>Oceanospirillales</taxon>
        <taxon>Alcanivoracaceae</taxon>
        <taxon>Alcanivorax</taxon>
    </lineage>
</organism>
<feature type="transmembrane region" description="Helical" evidence="6">
    <location>
        <begin position="371"/>
        <end position="392"/>
    </location>
</feature>
<dbReference type="Pfam" id="PF01943">
    <property type="entry name" value="Polysacc_synt"/>
    <property type="match status" value="1"/>
</dbReference>
<comment type="caution">
    <text evidence="7">The sequence shown here is derived from an EMBL/GenBank/DDBJ whole genome shotgun (WGS) entry which is preliminary data.</text>
</comment>